<feature type="region of interest" description="Disordered" evidence="1">
    <location>
        <begin position="71"/>
        <end position="94"/>
    </location>
</feature>
<proteinExistence type="predicted"/>
<name>G2Y7Z0_BOTF4</name>
<evidence type="ECO:0000256" key="1">
    <source>
        <dbReference type="SAM" id="MobiDB-lite"/>
    </source>
</evidence>
<protein>
    <submittedName>
        <fullName evidence="2">Uncharacterized protein</fullName>
    </submittedName>
</protein>
<dbReference type="HOGENOM" id="CLU_2385893_0_0_1"/>
<dbReference type="Proteomes" id="UP000008177">
    <property type="component" value="Unplaced contigs"/>
</dbReference>
<gene>
    <name evidence="2" type="ORF">BofuT4_uP033600.1</name>
</gene>
<accession>G2Y7Z0</accession>
<feature type="compositionally biased region" description="Polar residues" evidence="1">
    <location>
        <begin position="85"/>
        <end position="94"/>
    </location>
</feature>
<sequence>MQHAFRRTALTVKSAASERTKDVRRSTLTKVCSQKDSLCQDLVSKLKHLSLNGSTGDRDLALLWQAEPYRVPRGGSIDRPRRSNTKPTDTSSIK</sequence>
<dbReference type="InParanoid" id="G2Y7Z0"/>
<reference evidence="3" key="1">
    <citation type="journal article" date="2011" name="PLoS Genet.">
        <title>Genomic analysis of the necrotrophic fungal pathogens Sclerotinia sclerotiorum and Botrytis cinerea.</title>
        <authorList>
            <person name="Amselem J."/>
            <person name="Cuomo C.A."/>
            <person name="van Kan J.A."/>
            <person name="Viaud M."/>
            <person name="Benito E.P."/>
            <person name="Couloux A."/>
            <person name="Coutinho P.M."/>
            <person name="de Vries R.P."/>
            <person name="Dyer P.S."/>
            <person name="Fillinger S."/>
            <person name="Fournier E."/>
            <person name="Gout L."/>
            <person name="Hahn M."/>
            <person name="Kohn L."/>
            <person name="Lapalu N."/>
            <person name="Plummer K.M."/>
            <person name="Pradier J.M."/>
            <person name="Quevillon E."/>
            <person name="Sharon A."/>
            <person name="Simon A."/>
            <person name="ten Have A."/>
            <person name="Tudzynski B."/>
            <person name="Tudzynski P."/>
            <person name="Wincker P."/>
            <person name="Andrew M."/>
            <person name="Anthouard V."/>
            <person name="Beever R.E."/>
            <person name="Beffa R."/>
            <person name="Benoit I."/>
            <person name="Bouzid O."/>
            <person name="Brault B."/>
            <person name="Chen Z."/>
            <person name="Choquer M."/>
            <person name="Collemare J."/>
            <person name="Cotton P."/>
            <person name="Danchin E.G."/>
            <person name="Da Silva C."/>
            <person name="Gautier A."/>
            <person name="Giraud C."/>
            <person name="Giraud T."/>
            <person name="Gonzalez C."/>
            <person name="Grossetete S."/>
            <person name="Guldener U."/>
            <person name="Henrissat B."/>
            <person name="Howlett B.J."/>
            <person name="Kodira C."/>
            <person name="Kretschmer M."/>
            <person name="Lappartient A."/>
            <person name="Leroch M."/>
            <person name="Levis C."/>
            <person name="Mauceli E."/>
            <person name="Neuveglise C."/>
            <person name="Oeser B."/>
            <person name="Pearson M."/>
            <person name="Poulain J."/>
            <person name="Poussereau N."/>
            <person name="Quesneville H."/>
            <person name="Rascle C."/>
            <person name="Schumacher J."/>
            <person name="Segurens B."/>
            <person name="Sexton A."/>
            <person name="Silva E."/>
            <person name="Sirven C."/>
            <person name="Soanes D.M."/>
            <person name="Talbot N.J."/>
            <person name="Templeton M."/>
            <person name="Yandava C."/>
            <person name="Yarden O."/>
            <person name="Zeng Q."/>
            <person name="Rollins J.A."/>
            <person name="Lebrun M.H."/>
            <person name="Dickman M."/>
        </authorList>
    </citation>
    <scope>NUCLEOTIDE SEQUENCE [LARGE SCALE GENOMIC DNA]</scope>
    <source>
        <strain evidence="3">T4</strain>
    </source>
</reference>
<dbReference type="AlphaFoldDB" id="G2Y7Z0"/>
<dbReference type="EMBL" id="FQ790296">
    <property type="protein sequence ID" value="CCD48718.1"/>
    <property type="molecule type" value="Genomic_DNA"/>
</dbReference>
<organism evidence="2 3">
    <name type="scientific">Botryotinia fuckeliana (strain T4)</name>
    <name type="common">Noble rot fungus</name>
    <name type="synonym">Botrytis cinerea</name>
    <dbReference type="NCBI Taxonomy" id="999810"/>
    <lineage>
        <taxon>Eukaryota</taxon>
        <taxon>Fungi</taxon>
        <taxon>Dikarya</taxon>
        <taxon>Ascomycota</taxon>
        <taxon>Pezizomycotina</taxon>
        <taxon>Leotiomycetes</taxon>
        <taxon>Helotiales</taxon>
        <taxon>Sclerotiniaceae</taxon>
        <taxon>Botrytis</taxon>
    </lineage>
</organism>
<evidence type="ECO:0000313" key="3">
    <source>
        <dbReference type="Proteomes" id="UP000008177"/>
    </source>
</evidence>
<evidence type="ECO:0000313" key="2">
    <source>
        <dbReference type="EMBL" id="CCD48718.1"/>
    </source>
</evidence>